<organism evidence="4">
    <name type="scientific">Chaunax abei</name>
    <name type="common">Coffinfish</name>
    <dbReference type="NCBI Taxonomy" id="181417"/>
    <lineage>
        <taxon>Eukaryota</taxon>
        <taxon>Metazoa</taxon>
        <taxon>Chordata</taxon>
        <taxon>Craniata</taxon>
        <taxon>Vertebrata</taxon>
        <taxon>Euteleostomi</taxon>
        <taxon>Actinopterygii</taxon>
        <taxon>Neopterygii</taxon>
        <taxon>Teleostei</taxon>
        <taxon>Neoteleostei</taxon>
        <taxon>Acanthomorphata</taxon>
        <taxon>Eupercaria</taxon>
        <taxon>Lophiiformes</taxon>
        <taxon>Chaunacoidei</taxon>
        <taxon>Chaunacidae</taxon>
        <taxon>Chaunax</taxon>
    </lineage>
</organism>
<dbReference type="InterPro" id="IPR036179">
    <property type="entry name" value="Ig-like_dom_sf"/>
</dbReference>
<protein>
    <submittedName>
        <fullName evidence="4">Cd79a protein</fullName>
    </submittedName>
</protein>
<dbReference type="PROSITE" id="PS50835">
    <property type="entry name" value="IG_LIKE"/>
    <property type="match status" value="1"/>
</dbReference>
<dbReference type="SUPFAM" id="SSF48726">
    <property type="entry name" value="Immunoglobulin"/>
    <property type="match status" value="1"/>
</dbReference>
<evidence type="ECO:0000256" key="1">
    <source>
        <dbReference type="ARBA" id="ARBA00023319"/>
    </source>
</evidence>
<dbReference type="Gene3D" id="2.60.40.10">
    <property type="entry name" value="Immunoglobulins"/>
    <property type="match status" value="1"/>
</dbReference>
<dbReference type="AlphaFoldDB" id="A0A7S8WIE4"/>
<reference evidence="4" key="1">
    <citation type="journal article" date="2020" name="Science, e1252229">
        <title>The immunogenetics of sexual parasitism.</title>
        <authorList>
            <person name="Swann J.B."/>
            <person name="Holland S.J."/>
            <person name="Petersen M."/>
            <person name="Pietsch T.W."/>
            <person name="Boehm T."/>
        </authorList>
    </citation>
    <scope>NUCLEOTIDE SEQUENCE</scope>
</reference>
<dbReference type="InterPro" id="IPR003599">
    <property type="entry name" value="Ig_sub"/>
</dbReference>
<evidence type="ECO:0000256" key="2">
    <source>
        <dbReference type="SAM" id="SignalP"/>
    </source>
</evidence>
<dbReference type="GO" id="GO:0009897">
    <property type="term" value="C:external side of plasma membrane"/>
    <property type="evidence" value="ECO:0007669"/>
    <property type="project" value="TreeGrafter"/>
</dbReference>
<gene>
    <name evidence="4" type="primary">cd79a</name>
</gene>
<dbReference type="GO" id="GO:0019815">
    <property type="term" value="C:B cell receptor complex"/>
    <property type="evidence" value="ECO:0007669"/>
    <property type="project" value="TreeGrafter"/>
</dbReference>
<dbReference type="PANTHER" id="PTHR14334">
    <property type="entry name" value="B-CELL ANTIGEN RECEPTOR COMPLEX-ASSOCIATED PROTEIN"/>
    <property type="match status" value="1"/>
</dbReference>
<sequence length="228" mass="25887">MWTVPNFLLCSFVVVRAQHEVNLKADRPYLRVQLSYSAALECCYTTNVESLELTWVMHVQASNTTLGPKNVKSSDLVTIGNRRESDAVCGTLSFKSVQLNDSGLYQCFLKSNKIYLFSHGTYLQVYRPLEKTINLSENTKNKILTAEGILLLLCVLLPAASLLYQSKRLNQLERKKGMREEENIYQGLNLDDCCSTYDQIERSQAHGPYQDVCNVVEAEEEEICLETP</sequence>
<dbReference type="InterPro" id="IPR007110">
    <property type="entry name" value="Ig-like_dom"/>
</dbReference>
<evidence type="ECO:0000259" key="3">
    <source>
        <dbReference type="PROSITE" id="PS50835"/>
    </source>
</evidence>
<feature type="signal peptide" evidence="2">
    <location>
        <begin position="1"/>
        <end position="17"/>
    </location>
</feature>
<feature type="domain" description="Ig-like" evidence="3">
    <location>
        <begin position="5"/>
        <end position="107"/>
    </location>
</feature>
<name>A0A7S8WIE4_CHAAE</name>
<accession>A0A7S8WIE4</accession>
<dbReference type="GO" id="GO:0030183">
    <property type="term" value="P:B cell differentiation"/>
    <property type="evidence" value="ECO:0007669"/>
    <property type="project" value="TreeGrafter"/>
</dbReference>
<dbReference type="EMBL" id="MN538230">
    <property type="protein sequence ID" value="QPF15774.1"/>
    <property type="molecule type" value="Genomic_DNA"/>
</dbReference>
<keyword evidence="1" id="KW-0393">Immunoglobulin domain</keyword>
<dbReference type="GO" id="GO:0050853">
    <property type="term" value="P:B cell receptor signaling pathway"/>
    <property type="evidence" value="ECO:0007669"/>
    <property type="project" value="TreeGrafter"/>
</dbReference>
<dbReference type="SMART" id="SM00409">
    <property type="entry name" value="IG"/>
    <property type="match status" value="1"/>
</dbReference>
<proteinExistence type="predicted"/>
<dbReference type="PANTHER" id="PTHR14334:SF1">
    <property type="entry name" value="B-CELL ANTIGEN RECEPTOR COMPLEX-ASSOCIATED PROTEIN ALPHA CHAIN"/>
    <property type="match status" value="1"/>
</dbReference>
<evidence type="ECO:0000313" key="4">
    <source>
        <dbReference type="EMBL" id="QPF15774.1"/>
    </source>
</evidence>
<feature type="chain" id="PRO_5031085341" evidence="2">
    <location>
        <begin position="18"/>
        <end position="228"/>
    </location>
</feature>
<keyword evidence="2" id="KW-0732">Signal</keyword>
<dbReference type="InterPro" id="IPR013783">
    <property type="entry name" value="Ig-like_fold"/>
</dbReference>
<dbReference type="InterPro" id="IPR013106">
    <property type="entry name" value="Ig_V-set"/>
</dbReference>
<dbReference type="Pfam" id="PF07686">
    <property type="entry name" value="V-set"/>
    <property type="match status" value="1"/>
</dbReference>